<protein>
    <submittedName>
        <fullName evidence="2">Uncharacterized protein</fullName>
    </submittedName>
</protein>
<feature type="compositionally biased region" description="Basic and acidic residues" evidence="1">
    <location>
        <begin position="1"/>
        <end position="13"/>
    </location>
</feature>
<proteinExistence type="predicted"/>
<name>A0ABY5ZI90_9BACT</name>
<evidence type="ECO:0000256" key="1">
    <source>
        <dbReference type="SAM" id="MobiDB-lite"/>
    </source>
</evidence>
<feature type="compositionally biased region" description="Basic and acidic residues" evidence="1">
    <location>
        <begin position="32"/>
        <end position="41"/>
    </location>
</feature>
<keyword evidence="3" id="KW-1185">Reference proteome</keyword>
<evidence type="ECO:0000313" key="3">
    <source>
        <dbReference type="Proteomes" id="UP001060414"/>
    </source>
</evidence>
<accession>A0ABY5ZI90</accession>
<evidence type="ECO:0000313" key="2">
    <source>
        <dbReference type="EMBL" id="UWZ78308.1"/>
    </source>
</evidence>
<organism evidence="2 3">
    <name type="scientific">Geoalkalibacter halelectricus</name>
    <dbReference type="NCBI Taxonomy" id="2847045"/>
    <lineage>
        <taxon>Bacteria</taxon>
        <taxon>Pseudomonadati</taxon>
        <taxon>Thermodesulfobacteriota</taxon>
        <taxon>Desulfuromonadia</taxon>
        <taxon>Desulfuromonadales</taxon>
        <taxon>Geoalkalibacteraceae</taxon>
        <taxon>Geoalkalibacter</taxon>
    </lineage>
</organism>
<dbReference type="EMBL" id="CP092109">
    <property type="protein sequence ID" value="UWZ78308.1"/>
    <property type="molecule type" value="Genomic_DNA"/>
</dbReference>
<dbReference type="Proteomes" id="UP001060414">
    <property type="component" value="Chromosome"/>
</dbReference>
<sequence>MHEKRDENCEIPRKALFQGEQSGPENYALNDLNRELDEVLG</sequence>
<reference evidence="2" key="1">
    <citation type="journal article" date="2022" name="Environ. Microbiol.">
        <title>Geoalkalibacter halelectricus SAP #1 sp. nov. possessing extracellular electron transfer and mineral#reducing capabilities from a haloalkaline environment.</title>
        <authorList>
            <person name="Yadav S."/>
            <person name="Singh R."/>
            <person name="Sundharam S.S."/>
            <person name="Chaudhary S."/>
            <person name="Krishnamurthi S."/>
            <person name="Patil S.A."/>
        </authorList>
    </citation>
    <scope>NUCLEOTIDE SEQUENCE</scope>
    <source>
        <strain evidence="2">SAP-1</strain>
    </source>
</reference>
<gene>
    <name evidence="2" type="ORF">L9S41_11445</name>
</gene>
<feature type="region of interest" description="Disordered" evidence="1">
    <location>
        <begin position="1"/>
        <end position="41"/>
    </location>
</feature>